<dbReference type="InterPro" id="IPR050155">
    <property type="entry name" value="HAD-like_hydrolase_sf"/>
</dbReference>
<dbReference type="AlphaFoldDB" id="A0A4R5QHN2"/>
<gene>
    <name evidence="1" type="ORF">E2C06_11475</name>
</gene>
<dbReference type="GO" id="GO:0006281">
    <property type="term" value="P:DNA repair"/>
    <property type="evidence" value="ECO:0007669"/>
    <property type="project" value="TreeGrafter"/>
</dbReference>
<proteinExistence type="predicted"/>
<dbReference type="EMBL" id="SMSJ01000011">
    <property type="protein sequence ID" value="TDH62483.1"/>
    <property type="molecule type" value="Genomic_DNA"/>
</dbReference>
<keyword evidence="1" id="KW-0378">Hydrolase</keyword>
<dbReference type="SFLD" id="SFLDG01129">
    <property type="entry name" value="C1.5:_HAD__Beta-PGM__Phosphata"/>
    <property type="match status" value="1"/>
</dbReference>
<dbReference type="Proteomes" id="UP000295096">
    <property type="component" value="Unassembled WGS sequence"/>
</dbReference>
<dbReference type="InterPro" id="IPR023198">
    <property type="entry name" value="PGP-like_dom2"/>
</dbReference>
<comment type="caution">
    <text evidence="1">The sequence shown here is derived from an EMBL/GenBank/DDBJ whole genome shotgun (WGS) entry which is preliminary data.</text>
</comment>
<sequence length="218" mass="23326">MQAVIFDVDGTLVDTVDLHAGSWVATFRHFGHDVAFDAVRAQIGKGGDQLMPVFLPDAVVERDGEAMEAFRKDLYMREMIGRARAFPGVAELFRRIRADGRRVILASSGKPDELARYKTLAGIEDLVDAETTSADAEQSKPHPDIFLAALDGLPPEEAIVVGDSPYDAEAAAKAGLRTVGLLSGGFPEAVLREAGCIAIYRDPAALLEAYDASPLGQG</sequence>
<dbReference type="NCBIfam" id="TIGR01549">
    <property type="entry name" value="HAD-SF-IA-v1"/>
    <property type="match status" value="1"/>
</dbReference>
<dbReference type="NCBIfam" id="TIGR01509">
    <property type="entry name" value="HAD-SF-IA-v3"/>
    <property type="match status" value="1"/>
</dbReference>
<dbReference type="Gene3D" id="3.40.50.1000">
    <property type="entry name" value="HAD superfamily/HAD-like"/>
    <property type="match status" value="1"/>
</dbReference>
<dbReference type="PANTHER" id="PTHR43434">
    <property type="entry name" value="PHOSPHOGLYCOLATE PHOSPHATASE"/>
    <property type="match status" value="1"/>
</dbReference>
<evidence type="ECO:0000313" key="1">
    <source>
        <dbReference type="EMBL" id="TDH62483.1"/>
    </source>
</evidence>
<dbReference type="SFLD" id="SFLDG01135">
    <property type="entry name" value="C1.5.6:_HAD__Beta-PGM__Phospha"/>
    <property type="match status" value="1"/>
</dbReference>
<dbReference type="GO" id="GO:0005829">
    <property type="term" value="C:cytosol"/>
    <property type="evidence" value="ECO:0007669"/>
    <property type="project" value="TreeGrafter"/>
</dbReference>
<dbReference type="InterPro" id="IPR036412">
    <property type="entry name" value="HAD-like_sf"/>
</dbReference>
<dbReference type="Gene3D" id="1.10.150.240">
    <property type="entry name" value="Putative phosphatase, domain 2"/>
    <property type="match status" value="1"/>
</dbReference>
<protein>
    <submittedName>
        <fullName evidence="1">HAD family hydrolase</fullName>
    </submittedName>
</protein>
<dbReference type="GO" id="GO:0008967">
    <property type="term" value="F:phosphoglycolate phosphatase activity"/>
    <property type="evidence" value="ECO:0007669"/>
    <property type="project" value="TreeGrafter"/>
</dbReference>
<dbReference type="PANTHER" id="PTHR43434:SF16">
    <property type="entry name" value="BLL8046 PROTEIN"/>
    <property type="match status" value="1"/>
</dbReference>
<dbReference type="RefSeq" id="WP_133288746.1">
    <property type="nucleotide sequence ID" value="NZ_SMSJ01000011.1"/>
</dbReference>
<name>A0A4R5QHN2_9PROT</name>
<dbReference type="SUPFAM" id="SSF56784">
    <property type="entry name" value="HAD-like"/>
    <property type="match status" value="1"/>
</dbReference>
<dbReference type="Pfam" id="PF00702">
    <property type="entry name" value="Hydrolase"/>
    <property type="match status" value="1"/>
</dbReference>
<reference evidence="1 2" key="1">
    <citation type="journal article" date="2016" name="J. Microbiol.">
        <title>Dankookia rubra gen. nov., sp. nov., an alphaproteobacterium isolated from sediment of a shallow stream.</title>
        <authorList>
            <person name="Kim W.H."/>
            <person name="Kim D.H."/>
            <person name="Kang K."/>
            <person name="Ahn T.Y."/>
        </authorList>
    </citation>
    <scope>NUCLEOTIDE SEQUENCE [LARGE SCALE GENOMIC DNA]</scope>
    <source>
        <strain evidence="1 2">JCM30602</strain>
    </source>
</reference>
<dbReference type="InterPro" id="IPR023214">
    <property type="entry name" value="HAD_sf"/>
</dbReference>
<organism evidence="1 2">
    <name type="scientific">Dankookia rubra</name>
    <dbReference type="NCBI Taxonomy" id="1442381"/>
    <lineage>
        <taxon>Bacteria</taxon>
        <taxon>Pseudomonadati</taxon>
        <taxon>Pseudomonadota</taxon>
        <taxon>Alphaproteobacteria</taxon>
        <taxon>Acetobacterales</taxon>
        <taxon>Roseomonadaceae</taxon>
        <taxon>Dankookia</taxon>
    </lineage>
</organism>
<evidence type="ECO:0000313" key="2">
    <source>
        <dbReference type="Proteomes" id="UP000295096"/>
    </source>
</evidence>
<keyword evidence="2" id="KW-1185">Reference proteome</keyword>
<dbReference type="InterPro" id="IPR006439">
    <property type="entry name" value="HAD-SF_hydro_IA"/>
</dbReference>
<dbReference type="OrthoDB" id="414934at2"/>
<dbReference type="SFLD" id="SFLDS00003">
    <property type="entry name" value="Haloacid_Dehalogenase"/>
    <property type="match status" value="1"/>
</dbReference>
<accession>A0A4R5QHN2</accession>